<evidence type="ECO:0000256" key="1">
    <source>
        <dbReference type="SAM" id="Phobius"/>
    </source>
</evidence>
<accession>A0A9W7KY26</accession>
<evidence type="ECO:0000313" key="3">
    <source>
        <dbReference type="Proteomes" id="UP001165122"/>
    </source>
</evidence>
<feature type="transmembrane region" description="Helical" evidence="1">
    <location>
        <begin position="33"/>
        <end position="52"/>
    </location>
</feature>
<name>A0A9W7KY26_9STRA</name>
<protein>
    <submittedName>
        <fullName evidence="2">Uncharacterized protein</fullName>
    </submittedName>
</protein>
<keyword evidence="1" id="KW-1133">Transmembrane helix</keyword>
<keyword evidence="3" id="KW-1185">Reference proteome</keyword>
<evidence type="ECO:0000313" key="2">
    <source>
        <dbReference type="EMBL" id="GMI16038.1"/>
    </source>
</evidence>
<dbReference type="AlphaFoldDB" id="A0A9W7KY26"/>
<dbReference type="EMBL" id="BRXW01000242">
    <property type="protein sequence ID" value="GMI16038.1"/>
    <property type="molecule type" value="Genomic_DNA"/>
</dbReference>
<comment type="caution">
    <text evidence="2">The sequence shown here is derived from an EMBL/GenBank/DDBJ whole genome shotgun (WGS) entry which is preliminary data.</text>
</comment>
<proteinExistence type="predicted"/>
<reference evidence="3" key="1">
    <citation type="journal article" date="2023" name="Commun. Biol.">
        <title>Genome analysis of Parmales, the sister group of diatoms, reveals the evolutionary specialization of diatoms from phago-mixotrophs to photoautotrophs.</title>
        <authorList>
            <person name="Ban H."/>
            <person name="Sato S."/>
            <person name="Yoshikawa S."/>
            <person name="Yamada K."/>
            <person name="Nakamura Y."/>
            <person name="Ichinomiya M."/>
            <person name="Sato N."/>
            <person name="Blanc-Mathieu R."/>
            <person name="Endo H."/>
            <person name="Kuwata A."/>
            <person name="Ogata H."/>
        </authorList>
    </citation>
    <scope>NUCLEOTIDE SEQUENCE [LARGE SCALE GENOMIC DNA]</scope>
    <source>
        <strain evidence="3">NIES 3700</strain>
    </source>
</reference>
<sequence>MICFYFGSRYLSYMESDAGNARGLGMVLNAEQVYGVIGNLLVLEFTAFALLFKYTNQQNINTFYSTTSGNEFAIDYFLKGDGDESKLYIFDINRNKWKKIEGEVMK</sequence>
<gene>
    <name evidence="2" type="ORF">TrLO_g1416</name>
</gene>
<keyword evidence="1" id="KW-0472">Membrane</keyword>
<organism evidence="2 3">
    <name type="scientific">Triparma laevis f. longispina</name>
    <dbReference type="NCBI Taxonomy" id="1714387"/>
    <lineage>
        <taxon>Eukaryota</taxon>
        <taxon>Sar</taxon>
        <taxon>Stramenopiles</taxon>
        <taxon>Ochrophyta</taxon>
        <taxon>Bolidophyceae</taxon>
        <taxon>Parmales</taxon>
        <taxon>Triparmaceae</taxon>
        <taxon>Triparma</taxon>
    </lineage>
</organism>
<keyword evidence="1" id="KW-0812">Transmembrane</keyword>
<dbReference type="Proteomes" id="UP001165122">
    <property type="component" value="Unassembled WGS sequence"/>
</dbReference>